<proteinExistence type="predicted"/>
<protein>
    <submittedName>
        <fullName evidence="1">Uncharacterized protein</fullName>
    </submittedName>
</protein>
<dbReference type="AlphaFoldDB" id="A0A1S1Q439"/>
<name>A0A1S1Q439_9ACTN</name>
<gene>
    <name evidence="1" type="ORF">BBK14_18490</name>
</gene>
<sequence length="163" mass="18185">MSLLGWRQWAVDSDGLLRPAWTPWSPFPPGFLLWRPDGLTEAHCLRTDDSGQEQHDRLPGDDCVCGLYAWRDPSLLVTARLPRWTRCPCVIGVARLGGRVIVAERGYRAQLGYPAAVFDPRGIVSPRYAVARYRRWPALVAEWHAAGPRGGEQTGAHPDETGE</sequence>
<keyword evidence="2" id="KW-1185">Reference proteome</keyword>
<organism evidence="1 2">
    <name type="scientific">Parafrankia soli</name>
    <dbReference type="NCBI Taxonomy" id="2599596"/>
    <lineage>
        <taxon>Bacteria</taxon>
        <taxon>Bacillati</taxon>
        <taxon>Actinomycetota</taxon>
        <taxon>Actinomycetes</taxon>
        <taxon>Frankiales</taxon>
        <taxon>Frankiaceae</taxon>
        <taxon>Parafrankia</taxon>
    </lineage>
</organism>
<dbReference type="EMBL" id="MAXA01000215">
    <property type="protein sequence ID" value="OHV27955.1"/>
    <property type="molecule type" value="Genomic_DNA"/>
</dbReference>
<evidence type="ECO:0000313" key="2">
    <source>
        <dbReference type="Proteomes" id="UP000179769"/>
    </source>
</evidence>
<comment type="caution">
    <text evidence="1">The sequence shown here is derived from an EMBL/GenBank/DDBJ whole genome shotgun (WGS) entry which is preliminary data.</text>
</comment>
<dbReference type="OrthoDB" id="3211605at2"/>
<reference evidence="2" key="1">
    <citation type="submission" date="2016-07" db="EMBL/GenBank/DDBJ databases">
        <title>Frankia sp. NRRL B-16219 Genome sequencing.</title>
        <authorList>
            <person name="Ghodhbane-Gtari F."/>
            <person name="Swanson E."/>
            <person name="Gueddou A."/>
            <person name="Louati M."/>
            <person name="Nouioui I."/>
            <person name="Hezbri K."/>
            <person name="Abebe-Akele F."/>
            <person name="Simpson S."/>
            <person name="Morris K."/>
            <person name="Thomas K."/>
            <person name="Gtari M."/>
            <person name="Tisa L.S."/>
        </authorList>
    </citation>
    <scope>NUCLEOTIDE SEQUENCE [LARGE SCALE GENOMIC DNA]</scope>
    <source>
        <strain evidence="2">NRRL B-16219</strain>
    </source>
</reference>
<evidence type="ECO:0000313" key="1">
    <source>
        <dbReference type="EMBL" id="OHV27955.1"/>
    </source>
</evidence>
<dbReference type="RefSeq" id="WP_071064051.1">
    <property type="nucleotide sequence ID" value="NZ_MAXA01000215.1"/>
</dbReference>
<dbReference type="Proteomes" id="UP000179769">
    <property type="component" value="Unassembled WGS sequence"/>
</dbReference>
<accession>A0A1S1Q439</accession>